<protein>
    <submittedName>
        <fullName evidence="2">Uncharacterized protein</fullName>
    </submittedName>
</protein>
<dbReference type="AlphaFoldDB" id="A0A9N7UCJ9"/>
<dbReference type="Proteomes" id="UP001153269">
    <property type="component" value="Unassembled WGS sequence"/>
</dbReference>
<comment type="caution">
    <text evidence="2">The sequence shown here is derived from an EMBL/GenBank/DDBJ whole genome shotgun (WGS) entry which is preliminary data.</text>
</comment>
<gene>
    <name evidence="2" type="ORF">PLEPLA_LOCUS17239</name>
</gene>
<evidence type="ECO:0000313" key="2">
    <source>
        <dbReference type="EMBL" id="CAB1429263.1"/>
    </source>
</evidence>
<keyword evidence="3" id="KW-1185">Reference proteome</keyword>
<sequence>MNPERHDDQNEEFNAEHGFGASSPLSERRPAEPTTSTPHDRGSTSPSQAREQGDGQRVPPGCCSDAAPISLAGSTHAHPTNQHTLSRQPNAGPRSSRVGSLRTPSVVSTGQTRVWTPEHNSHT</sequence>
<evidence type="ECO:0000313" key="3">
    <source>
        <dbReference type="Proteomes" id="UP001153269"/>
    </source>
</evidence>
<evidence type="ECO:0000256" key="1">
    <source>
        <dbReference type="SAM" id="MobiDB-lite"/>
    </source>
</evidence>
<feature type="compositionally biased region" description="Polar residues" evidence="1">
    <location>
        <begin position="102"/>
        <end position="114"/>
    </location>
</feature>
<accession>A0A9N7UCJ9</accession>
<proteinExistence type="predicted"/>
<feature type="compositionally biased region" description="Polar residues" evidence="1">
    <location>
        <begin position="33"/>
        <end position="50"/>
    </location>
</feature>
<feature type="compositionally biased region" description="Polar residues" evidence="1">
    <location>
        <begin position="77"/>
        <end position="89"/>
    </location>
</feature>
<name>A0A9N7UCJ9_PLEPL</name>
<feature type="region of interest" description="Disordered" evidence="1">
    <location>
        <begin position="1"/>
        <end position="123"/>
    </location>
</feature>
<reference evidence="2" key="1">
    <citation type="submission" date="2020-03" db="EMBL/GenBank/DDBJ databases">
        <authorList>
            <person name="Weist P."/>
        </authorList>
    </citation>
    <scope>NUCLEOTIDE SEQUENCE</scope>
</reference>
<organism evidence="2 3">
    <name type="scientific">Pleuronectes platessa</name>
    <name type="common">European plaice</name>
    <dbReference type="NCBI Taxonomy" id="8262"/>
    <lineage>
        <taxon>Eukaryota</taxon>
        <taxon>Metazoa</taxon>
        <taxon>Chordata</taxon>
        <taxon>Craniata</taxon>
        <taxon>Vertebrata</taxon>
        <taxon>Euteleostomi</taxon>
        <taxon>Actinopterygii</taxon>
        <taxon>Neopterygii</taxon>
        <taxon>Teleostei</taxon>
        <taxon>Neoteleostei</taxon>
        <taxon>Acanthomorphata</taxon>
        <taxon>Carangaria</taxon>
        <taxon>Pleuronectiformes</taxon>
        <taxon>Pleuronectoidei</taxon>
        <taxon>Pleuronectidae</taxon>
        <taxon>Pleuronectes</taxon>
    </lineage>
</organism>
<dbReference type="EMBL" id="CADEAL010001114">
    <property type="protein sequence ID" value="CAB1429263.1"/>
    <property type="molecule type" value="Genomic_DNA"/>
</dbReference>